<comment type="subcellular location">
    <subcellularLocation>
        <location evidence="1">Cytoplasm</location>
        <location evidence="1">Cytoskeleton</location>
        <location evidence="1">Cilium basal body</location>
    </subcellularLocation>
</comment>
<keyword evidence="6" id="KW-0966">Cell projection</keyword>
<dbReference type="GO" id="GO:0042073">
    <property type="term" value="P:intraciliary transport"/>
    <property type="evidence" value="ECO:0007669"/>
    <property type="project" value="InterPro"/>
</dbReference>
<keyword evidence="3" id="KW-0963">Cytoplasm</keyword>
<dbReference type="InterPro" id="IPR022088">
    <property type="entry name" value="Intraflagellar_transp_cmplxB"/>
</dbReference>
<dbReference type="Pfam" id="PF12317">
    <property type="entry name" value="IFT46_B_C"/>
    <property type="match status" value="1"/>
</dbReference>
<evidence type="ECO:0000256" key="6">
    <source>
        <dbReference type="ARBA" id="ARBA00023273"/>
    </source>
</evidence>
<evidence type="ECO:0000256" key="5">
    <source>
        <dbReference type="ARBA" id="ARBA00023212"/>
    </source>
</evidence>
<keyword evidence="7" id="KW-0282">Flagellum</keyword>
<dbReference type="GO" id="GO:0031514">
    <property type="term" value="C:motile cilium"/>
    <property type="evidence" value="ECO:0007669"/>
    <property type="project" value="TreeGrafter"/>
</dbReference>
<gene>
    <name evidence="7" type="ORF">SS50377_11582</name>
</gene>
<dbReference type="EMBL" id="KI545996">
    <property type="protein sequence ID" value="EST48240.1"/>
    <property type="molecule type" value="Genomic_DNA"/>
</dbReference>
<proteinExistence type="inferred from homology"/>
<keyword evidence="5" id="KW-0206">Cytoskeleton</keyword>
<dbReference type="PANTHER" id="PTHR13376:SF0">
    <property type="entry name" value="INTRAFLAGELLAR TRANSPORT PROTEIN 46 HOMOLOG"/>
    <property type="match status" value="1"/>
</dbReference>
<dbReference type="GO" id="GO:0060271">
    <property type="term" value="P:cilium assembly"/>
    <property type="evidence" value="ECO:0007669"/>
    <property type="project" value="TreeGrafter"/>
</dbReference>
<dbReference type="AlphaFoldDB" id="V6LUJ6"/>
<evidence type="ECO:0000256" key="2">
    <source>
        <dbReference type="ARBA" id="ARBA00007700"/>
    </source>
</evidence>
<evidence type="ECO:0000256" key="4">
    <source>
        <dbReference type="ARBA" id="ARBA00023069"/>
    </source>
</evidence>
<protein>
    <submittedName>
        <fullName evidence="7">Intraflagellar transport complex B protein 46 C terminal domain-containing protein</fullName>
    </submittedName>
</protein>
<evidence type="ECO:0000313" key="7">
    <source>
        <dbReference type="EMBL" id="EST48240.1"/>
    </source>
</evidence>
<dbReference type="VEuPathDB" id="GiardiaDB:SS50377_25784"/>
<reference evidence="7" key="1">
    <citation type="journal article" date="2014" name="PLoS Genet.">
        <title>The Genome of Spironucleus salmonicida Highlights a Fish Pathogen Adapted to Fluctuating Environments.</title>
        <authorList>
            <person name="Xu F."/>
            <person name="Jerlstrom-Hultqvist J."/>
            <person name="Einarsson E."/>
            <person name="Astvaldsson A."/>
            <person name="Svard S.G."/>
            <person name="Andersson J.O."/>
        </authorList>
    </citation>
    <scope>NUCLEOTIDE SEQUENCE</scope>
</reference>
<dbReference type="GO" id="GO:0030992">
    <property type="term" value="C:intraciliary transport particle B"/>
    <property type="evidence" value="ECO:0007669"/>
    <property type="project" value="TreeGrafter"/>
</dbReference>
<comment type="similarity">
    <text evidence="2">Belongs to the IFT46 family.</text>
</comment>
<accession>V6LUJ6</accession>
<dbReference type="PANTHER" id="PTHR13376">
    <property type="entry name" value="INTRAFLAGELLAR TRANSPORT PROTEIN 46 HOMOLOG"/>
    <property type="match status" value="1"/>
</dbReference>
<evidence type="ECO:0000256" key="1">
    <source>
        <dbReference type="ARBA" id="ARBA00004120"/>
    </source>
</evidence>
<organism evidence="7">
    <name type="scientific">Spironucleus salmonicida</name>
    <dbReference type="NCBI Taxonomy" id="348837"/>
    <lineage>
        <taxon>Eukaryota</taxon>
        <taxon>Metamonada</taxon>
        <taxon>Diplomonadida</taxon>
        <taxon>Hexamitidae</taxon>
        <taxon>Hexamitinae</taxon>
        <taxon>Spironucleus</taxon>
    </lineage>
</organism>
<name>V6LUJ6_9EUKA</name>
<evidence type="ECO:0000256" key="3">
    <source>
        <dbReference type="ARBA" id="ARBA00022490"/>
    </source>
</evidence>
<keyword evidence="4" id="KW-0969">Cilium</keyword>
<dbReference type="GO" id="GO:0005815">
    <property type="term" value="C:microtubule organizing center"/>
    <property type="evidence" value="ECO:0007669"/>
    <property type="project" value="TreeGrafter"/>
</dbReference>
<sequence length="330" mass="38339">MDETYQINAPSSLESVIMRNLRNSVSSTPSISDSISQGDQEEEIINSQKLFNSPEQLQNGCQQKYNNDISSANLQDEIQDVVQNNNINQLSEQTEGIIHHEHHISSRVNQNQTKYILQCEEQSVDLDFTQLSNDDLINMYKLFQPTEMLLETLFVPFLQEYQPSIGEVDPYIKLPRPDNSIDKIGVSVLDEPCINQSNKVVLISKLSQTQIKLYQKHQKYCEVPIVTDLSTLNDFIFQIEQLHQKSPQKYEYKHPINQQCLEMYDKTFEDDVKQILLPTAQIQLDVIQYFQVICTLLDIPYYNDSKLDSLMMLFELYYEAIGEQDAQKYL</sequence>